<reference evidence="3 4" key="1">
    <citation type="submission" date="2025-04" db="UniProtKB">
        <authorList>
            <consortium name="RefSeq"/>
        </authorList>
    </citation>
    <scope>IDENTIFICATION</scope>
</reference>
<dbReference type="RefSeq" id="XP_022103681.1">
    <property type="nucleotide sequence ID" value="XM_022247989.1"/>
</dbReference>
<dbReference type="Proteomes" id="UP000694845">
    <property type="component" value="Unplaced"/>
</dbReference>
<feature type="region of interest" description="Disordered" evidence="1">
    <location>
        <begin position="23"/>
        <end position="50"/>
    </location>
</feature>
<dbReference type="OrthoDB" id="10385025at2759"/>
<feature type="compositionally biased region" description="Low complexity" evidence="1">
    <location>
        <begin position="23"/>
        <end position="47"/>
    </location>
</feature>
<protein>
    <submittedName>
        <fullName evidence="3 4">Uncharacterized protein LOC110986251</fullName>
    </submittedName>
</protein>
<dbReference type="GeneID" id="110986251"/>
<sequence>MSMLHQKRKKFASVLEEACKQSTVTSSLCESSSRFSPDLPSYPDSSPTRAGNSTLSLWHASVPTTPEVPDSSSLNPVGWPAGLFGSSDVSCSSQLSPCIDGDSWPSDSCFSCPWNPSTDLEFLEADTADQMLTRAISASQQATQTSMDLLDFLDDQNHTISQLGACMDVDDQLFAGASSPALSIFSDLQFDLKSDCLKNDAWLHDPVSSDSDLDDLLMRSTLTVKTPRRRGRPPLLQSAYFCNDVTKGLSTADYFHCVADRATKKRSANPGKDLSPEELLFRKERNRLRSKAYRLRRKMQFESMKEEVTQARQKMEEVQRKIQST</sequence>
<accession>A0A8B7ZFN9</accession>
<keyword evidence="2" id="KW-1185">Reference proteome</keyword>
<evidence type="ECO:0000313" key="2">
    <source>
        <dbReference type="Proteomes" id="UP000694845"/>
    </source>
</evidence>
<evidence type="ECO:0000313" key="5">
    <source>
        <dbReference type="RefSeq" id="XP_022103682.1"/>
    </source>
</evidence>
<dbReference type="CDD" id="cd14686">
    <property type="entry name" value="bZIP"/>
    <property type="match status" value="1"/>
</dbReference>
<evidence type="ECO:0000256" key="1">
    <source>
        <dbReference type="SAM" id="MobiDB-lite"/>
    </source>
</evidence>
<dbReference type="RefSeq" id="XP_022103680.1">
    <property type="nucleotide sequence ID" value="XM_022247988.1"/>
</dbReference>
<gene>
    <name evidence="3 4 5" type="primary">LOC110986251</name>
</gene>
<dbReference type="AlphaFoldDB" id="A0A8B7ZFN9"/>
<evidence type="ECO:0000313" key="3">
    <source>
        <dbReference type="RefSeq" id="XP_022103680.1"/>
    </source>
</evidence>
<proteinExistence type="predicted"/>
<dbReference type="RefSeq" id="XP_022103682.1">
    <property type="nucleotide sequence ID" value="XM_022247990.1"/>
</dbReference>
<dbReference type="KEGG" id="aplc:110986251"/>
<evidence type="ECO:0000313" key="4">
    <source>
        <dbReference type="RefSeq" id="XP_022103681.1"/>
    </source>
</evidence>
<dbReference type="OMA" id="CESSSRF"/>
<name>A0A8B7ZFN9_ACAPL</name>
<organism evidence="2 3">
    <name type="scientific">Acanthaster planci</name>
    <name type="common">Crown-of-thorns starfish</name>
    <dbReference type="NCBI Taxonomy" id="133434"/>
    <lineage>
        <taxon>Eukaryota</taxon>
        <taxon>Metazoa</taxon>
        <taxon>Echinodermata</taxon>
        <taxon>Eleutherozoa</taxon>
        <taxon>Asterozoa</taxon>
        <taxon>Asteroidea</taxon>
        <taxon>Valvatacea</taxon>
        <taxon>Valvatida</taxon>
        <taxon>Acanthasteridae</taxon>
        <taxon>Acanthaster</taxon>
    </lineage>
</organism>